<accession>A0A812RAS0</accession>
<evidence type="ECO:0000259" key="2">
    <source>
        <dbReference type="Pfam" id="PF08711"/>
    </source>
</evidence>
<keyword evidence="4" id="KW-1185">Reference proteome</keyword>
<evidence type="ECO:0000313" key="4">
    <source>
        <dbReference type="Proteomes" id="UP000604046"/>
    </source>
</evidence>
<feature type="region of interest" description="Disordered" evidence="1">
    <location>
        <begin position="23"/>
        <end position="64"/>
    </location>
</feature>
<dbReference type="AlphaFoldDB" id="A0A812RAS0"/>
<reference evidence="3" key="1">
    <citation type="submission" date="2021-02" db="EMBL/GenBank/DDBJ databases">
        <authorList>
            <person name="Dougan E. K."/>
            <person name="Rhodes N."/>
            <person name="Thang M."/>
            <person name="Chan C."/>
        </authorList>
    </citation>
    <scope>NUCLEOTIDE SEQUENCE</scope>
</reference>
<feature type="domain" description="TFIIS N-terminal" evidence="2">
    <location>
        <begin position="208"/>
        <end position="257"/>
    </location>
</feature>
<dbReference type="SUPFAM" id="SSF47676">
    <property type="entry name" value="Conserved domain common to transcription factors TFIIS, elongin A, CRSP70"/>
    <property type="match status" value="1"/>
</dbReference>
<dbReference type="Pfam" id="PF08711">
    <property type="entry name" value="Med26"/>
    <property type="match status" value="1"/>
</dbReference>
<sequence length="263" mass="28818">MATVLLPKRLCASTTAGLLRSRVLGPQKRRADWSDSEGTQRSEEDSDSDSAGSEANEYAEGLGVADRKRCCQQSASQFEFDHHPREEYFEEPKSYQGDASRCLEVAALHSADGSQRTLSGVLQELEVREAIKERCAKRRRLRAQRGQSAPGQPEQAQAVGAQARSLRPIKAPEAGLTQIRAYAACMAVLRQSPQNAPDEEAAHEALGVLNALSCQEIGKAELKATGIGRELAKAFWQQHRSEAIARLARGLVDGWRQNLRARG</sequence>
<dbReference type="Gene3D" id="1.20.930.10">
    <property type="entry name" value="Conserved domain common to transcription factors TFIIS, elongin A, CRSP70"/>
    <property type="match status" value="1"/>
</dbReference>
<organism evidence="3 4">
    <name type="scientific">Symbiodinium natans</name>
    <dbReference type="NCBI Taxonomy" id="878477"/>
    <lineage>
        <taxon>Eukaryota</taxon>
        <taxon>Sar</taxon>
        <taxon>Alveolata</taxon>
        <taxon>Dinophyceae</taxon>
        <taxon>Suessiales</taxon>
        <taxon>Symbiodiniaceae</taxon>
        <taxon>Symbiodinium</taxon>
    </lineage>
</organism>
<feature type="region of interest" description="Disordered" evidence="1">
    <location>
        <begin position="138"/>
        <end position="164"/>
    </location>
</feature>
<protein>
    <recommendedName>
        <fullName evidence="2">TFIIS N-terminal domain-containing protein</fullName>
    </recommendedName>
</protein>
<dbReference type="OrthoDB" id="435538at2759"/>
<comment type="caution">
    <text evidence="3">The sequence shown here is derived from an EMBL/GenBank/DDBJ whole genome shotgun (WGS) entry which is preliminary data.</text>
</comment>
<evidence type="ECO:0000313" key="3">
    <source>
        <dbReference type="EMBL" id="CAE7426271.1"/>
    </source>
</evidence>
<dbReference type="Proteomes" id="UP000604046">
    <property type="component" value="Unassembled WGS sequence"/>
</dbReference>
<gene>
    <name evidence="3" type="ORF">SNAT2548_LOCUS23196</name>
</gene>
<name>A0A812RAS0_9DINO</name>
<evidence type="ECO:0000256" key="1">
    <source>
        <dbReference type="SAM" id="MobiDB-lite"/>
    </source>
</evidence>
<dbReference type="InterPro" id="IPR017923">
    <property type="entry name" value="TFIIS_N"/>
</dbReference>
<dbReference type="EMBL" id="CAJNDS010002313">
    <property type="protein sequence ID" value="CAE7426271.1"/>
    <property type="molecule type" value="Genomic_DNA"/>
</dbReference>
<feature type="compositionally biased region" description="Basic and acidic residues" evidence="1">
    <location>
        <begin position="29"/>
        <end position="43"/>
    </location>
</feature>
<proteinExistence type="predicted"/>
<dbReference type="InterPro" id="IPR035441">
    <property type="entry name" value="TFIIS/LEDGF_dom_sf"/>
</dbReference>